<keyword evidence="4 6" id="KW-1133">Transmembrane helix</keyword>
<sequence>MGLGGGCYTLMKYLVFILNVLFWVSGLALIGISIWMFTDPMYINSQDQLNYNIGVFLLLAIGILLFVVGFLGCLGIVRSSKVLLVLFSCVLLLILVAEISAAAWAYVNREPLKTHIEQSVQYTVEKEYGVDNARTEAFDVIQSELKCCGAYNWNDWLKNKALNKEDGLDLSSKIKEYQIPESCCREQPAGPGCIRKFTAAKSETFPYLEDKVQGINSEGCARKFIDVVESYSPWMIIVGSILVATQVLGLIFSLVICCSIEKPHYRAINTRNKL</sequence>
<dbReference type="PRINTS" id="PR00259">
    <property type="entry name" value="TMFOUR"/>
</dbReference>
<keyword evidence="5 6" id="KW-0472">Membrane</keyword>
<dbReference type="InterPro" id="IPR008952">
    <property type="entry name" value="Tetraspanin_EC2_sf"/>
</dbReference>
<feature type="transmembrane region" description="Helical" evidence="6">
    <location>
        <begin position="49"/>
        <end position="77"/>
    </location>
</feature>
<organism evidence="7 8">
    <name type="scientific">Apolygus lucorum</name>
    <name type="common">Small green plant bug</name>
    <name type="synonym">Lygocoris lucorum</name>
    <dbReference type="NCBI Taxonomy" id="248454"/>
    <lineage>
        <taxon>Eukaryota</taxon>
        <taxon>Metazoa</taxon>
        <taxon>Ecdysozoa</taxon>
        <taxon>Arthropoda</taxon>
        <taxon>Hexapoda</taxon>
        <taxon>Insecta</taxon>
        <taxon>Pterygota</taxon>
        <taxon>Neoptera</taxon>
        <taxon>Paraneoptera</taxon>
        <taxon>Hemiptera</taxon>
        <taxon>Heteroptera</taxon>
        <taxon>Panheteroptera</taxon>
        <taxon>Cimicomorpha</taxon>
        <taxon>Miridae</taxon>
        <taxon>Mirini</taxon>
        <taxon>Apolygus</taxon>
    </lineage>
</organism>
<dbReference type="AlphaFoldDB" id="A0A8S9XBE6"/>
<dbReference type="InterPro" id="IPR000301">
    <property type="entry name" value="Tetraspanin_animals"/>
</dbReference>
<keyword evidence="8" id="KW-1185">Reference proteome</keyword>
<gene>
    <name evidence="7" type="ORF">GE061_019794</name>
</gene>
<evidence type="ECO:0000256" key="5">
    <source>
        <dbReference type="ARBA" id="ARBA00023136"/>
    </source>
</evidence>
<evidence type="ECO:0000256" key="4">
    <source>
        <dbReference type="ARBA" id="ARBA00022989"/>
    </source>
</evidence>
<dbReference type="OrthoDB" id="10016273at2759"/>
<accession>A0A8S9XBE6</accession>
<evidence type="ECO:0000256" key="1">
    <source>
        <dbReference type="ARBA" id="ARBA00004141"/>
    </source>
</evidence>
<comment type="similarity">
    <text evidence="2 6">Belongs to the tetraspanin (TM4SF) family.</text>
</comment>
<keyword evidence="3 6" id="KW-0812">Transmembrane</keyword>
<feature type="transmembrane region" description="Helical" evidence="6">
    <location>
        <begin position="231"/>
        <end position="256"/>
    </location>
</feature>
<proteinExistence type="inferred from homology"/>
<dbReference type="Gene3D" id="1.10.1450.10">
    <property type="entry name" value="Tetraspanin"/>
    <property type="match status" value="1"/>
</dbReference>
<evidence type="ECO:0000256" key="3">
    <source>
        <dbReference type="ARBA" id="ARBA00022692"/>
    </source>
</evidence>
<dbReference type="Pfam" id="PF00335">
    <property type="entry name" value="Tetraspanin"/>
    <property type="match status" value="1"/>
</dbReference>
<dbReference type="GO" id="GO:0005886">
    <property type="term" value="C:plasma membrane"/>
    <property type="evidence" value="ECO:0007669"/>
    <property type="project" value="TreeGrafter"/>
</dbReference>
<feature type="transmembrane region" description="Helical" evidence="6">
    <location>
        <begin position="83"/>
        <end position="107"/>
    </location>
</feature>
<dbReference type="PANTHER" id="PTHR19282:SF551">
    <property type="entry name" value="RE08073P-RELATED"/>
    <property type="match status" value="1"/>
</dbReference>
<comment type="subcellular location">
    <subcellularLocation>
        <location evidence="1 6">Membrane</location>
        <topology evidence="1 6">Multi-pass membrane protein</topology>
    </subcellularLocation>
</comment>
<evidence type="ECO:0000256" key="6">
    <source>
        <dbReference type="RuleBase" id="RU361218"/>
    </source>
</evidence>
<dbReference type="PANTHER" id="PTHR19282">
    <property type="entry name" value="TETRASPANIN"/>
    <property type="match status" value="1"/>
</dbReference>
<evidence type="ECO:0000313" key="8">
    <source>
        <dbReference type="Proteomes" id="UP000466442"/>
    </source>
</evidence>
<comment type="caution">
    <text evidence="7">The sequence shown here is derived from an EMBL/GenBank/DDBJ whole genome shotgun (WGS) entry which is preliminary data.</text>
</comment>
<evidence type="ECO:0000313" key="7">
    <source>
        <dbReference type="EMBL" id="KAF6205621.1"/>
    </source>
</evidence>
<dbReference type="PIRSF" id="PIRSF002419">
    <property type="entry name" value="Tetraspanin"/>
    <property type="match status" value="1"/>
</dbReference>
<dbReference type="Proteomes" id="UP000466442">
    <property type="component" value="Linkage Group LG9"/>
</dbReference>
<evidence type="ECO:0000256" key="2">
    <source>
        <dbReference type="ARBA" id="ARBA00006840"/>
    </source>
</evidence>
<feature type="transmembrane region" description="Helical" evidence="6">
    <location>
        <begin position="13"/>
        <end position="37"/>
    </location>
</feature>
<dbReference type="SUPFAM" id="SSF48652">
    <property type="entry name" value="Tetraspanin"/>
    <property type="match status" value="1"/>
</dbReference>
<dbReference type="EMBL" id="WIXP02000009">
    <property type="protein sequence ID" value="KAF6205621.1"/>
    <property type="molecule type" value="Genomic_DNA"/>
</dbReference>
<protein>
    <recommendedName>
        <fullName evidence="6">Tetraspanin</fullName>
    </recommendedName>
</protein>
<reference evidence="7" key="1">
    <citation type="journal article" date="2021" name="Mol. Ecol. Resour.">
        <title>Apolygus lucorum genome provides insights into omnivorousness and mesophyll feeding.</title>
        <authorList>
            <person name="Liu Y."/>
            <person name="Liu H."/>
            <person name="Wang H."/>
            <person name="Huang T."/>
            <person name="Liu B."/>
            <person name="Yang B."/>
            <person name="Yin L."/>
            <person name="Li B."/>
            <person name="Zhang Y."/>
            <person name="Zhang S."/>
            <person name="Jiang F."/>
            <person name="Zhang X."/>
            <person name="Ren Y."/>
            <person name="Wang B."/>
            <person name="Wang S."/>
            <person name="Lu Y."/>
            <person name="Wu K."/>
            <person name="Fan W."/>
            <person name="Wang G."/>
        </authorList>
    </citation>
    <scope>NUCLEOTIDE SEQUENCE</scope>
    <source>
        <strain evidence="7">12Hb</strain>
    </source>
</reference>
<dbReference type="InterPro" id="IPR018499">
    <property type="entry name" value="Tetraspanin/Peripherin"/>
</dbReference>
<name>A0A8S9XBE6_APOLU</name>